<reference evidence="1 2" key="1">
    <citation type="submission" date="2021-03" db="EMBL/GenBank/DDBJ databases">
        <authorList>
            <person name="Shang D.-D."/>
            <person name="Du Z.-J."/>
            <person name="Chen G.-J."/>
        </authorList>
    </citation>
    <scope>NUCLEOTIDE SEQUENCE [LARGE SCALE GENOMIC DNA]</scope>
    <source>
        <strain evidence="1 2">F2608</strain>
    </source>
</reference>
<organism evidence="1 2">
    <name type="scientific">Psychrobacter halodurans</name>
    <dbReference type="NCBI Taxonomy" id="2818439"/>
    <lineage>
        <taxon>Bacteria</taxon>
        <taxon>Pseudomonadati</taxon>
        <taxon>Pseudomonadota</taxon>
        <taxon>Gammaproteobacteria</taxon>
        <taxon>Moraxellales</taxon>
        <taxon>Moraxellaceae</taxon>
        <taxon>Psychrobacter</taxon>
    </lineage>
</organism>
<comment type="caution">
    <text evidence="1">The sequence shown here is derived from an EMBL/GenBank/DDBJ whole genome shotgun (WGS) entry which is preliminary data.</text>
</comment>
<keyword evidence="2" id="KW-1185">Reference proteome</keyword>
<dbReference type="RefSeq" id="WP_172953096.1">
    <property type="nucleotide sequence ID" value="NZ_JAGBKN010000005.1"/>
</dbReference>
<protein>
    <submittedName>
        <fullName evidence="1">Uncharacterized protein</fullName>
    </submittedName>
</protein>
<sequence length="53" mass="5651">MSLHSYHKRLSKKITSIGSALLLTSIAFSMTGCSTTQEIKPTASVMVGAHKSI</sequence>
<dbReference type="Proteomes" id="UP000664161">
    <property type="component" value="Unassembled WGS sequence"/>
</dbReference>
<name>A0AAW4IV00_9GAMM</name>
<gene>
    <name evidence="1" type="ORF">J3491_03685</name>
</gene>
<dbReference type="EMBL" id="JAGBKN010000005">
    <property type="protein sequence ID" value="MBO1516435.1"/>
    <property type="molecule type" value="Genomic_DNA"/>
</dbReference>
<dbReference type="AlphaFoldDB" id="A0AAW4IV00"/>
<evidence type="ECO:0000313" key="1">
    <source>
        <dbReference type="EMBL" id="MBO1516435.1"/>
    </source>
</evidence>
<accession>A0AAW4IV00</accession>
<proteinExistence type="predicted"/>
<evidence type="ECO:0000313" key="2">
    <source>
        <dbReference type="Proteomes" id="UP000664161"/>
    </source>
</evidence>